<protein>
    <submittedName>
        <fullName evidence="2">Uncharacterized protein</fullName>
    </submittedName>
</protein>
<evidence type="ECO:0000313" key="2">
    <source>
        <dbReference type="EMBL" id="MBV2128786.1"/>
    </source>
</evidence>
<sequence>MSLTVNQSLNAPANVASVFAGTEQRRAPQAEDNRLSGLPGDNNGTGIRASQQVINQLDNERNQRSNFQNPDFQNTNSNRGQQAVAAYQSQQNEQRRAEVQSLLGVDLYA</sequence>
<feature type="compositionally biased region" description="Basic and acidic residues" evidence="1">
    <location>
        <begin position="23"/>
        <end position="34"/>
    </location>
</feature>
<evidence type="ECO:0000256" key="1">
    <source>
        <dbReference type="SAM" id="MobiDB-lite"/>
    </source>
</evidence>
<feature type="region of interest" description="Disordered" evidence="1">
    <location>
        <begin position="20"/>
        <end position="95"/>
    </location>
</feature>
<dbReference type="EMBL" id="JAHRID010000002">
    <property type="protein sequence ID" value="MBV2128786.1"/>
    <property type="molecule type" value="Genomic_DNA"/>
</dbReference>
<reference evidence="2 3" key="1">
    <citation type="submission" date="2021-06" db="EMBL/GenBank/DDBJ databases">
        <title>Rheinheimera indica sp. nov., isolated from deep-sea sediment.</title>
        <authorList>
            <person name="Wang Z."/>
            <person name="Zhang X.-Y."/>
        </authorList>
    </citation>
    <scope>NUCLEOTIDE SEQUENCE [LARGE SCALE GENOMIC DNA]</scope>
    <source>
        <strain evidence="2 3">SM2107</strain>
    </source>
</reference>
<proteinExistence type="predicted"/>
<feature type="compositionally biased region" description="Polar residues" evidence="1">
    <location>
        <begin position="42"/>
        <end position="57"/>
    </location>
</feature>
<accession>A0ABS6MKF7</accession>
<feature type="compositionally biased region" description="Polar residues" evidence="1">
    <location>
        <begin position="64"/>
        <end position="92"/>
    </location>
</feature>
<keyword evidence="3" id="KW-1185">Reference proteome</keyword>
<dbReference type="Proteomes" id="UP000704611">
    <property type="component" value="Unassembled WGS sequence"/>
</dbReference>
<dbReference type="RefSeq" id="WP_217668416.1">
    <property type="nucleotide sequence ID" value="NZ_JAHRID010000002.1"/>
</dbReference>
<comment type="caution">
    <text evidence="2">The sequence shown here is derived from an EMBL/GenBank/DDBJ whole genome shotgun (WGS) entry which is preliminary data.</text>
</comment>
<organism evidence="2 3">
    <name type="scientific">Arsukibacterium indicum</name>
    <dbReference type="NCBI Taxonomy" id="2848612"/>
    <lineage>
        <taxon>Bacteria</taxon>
        <taxon>Pseudomonadati</taxon>
        <taxon>Pseudomonadota</taxon>
        <taxon>Gammaproteobacteria</taxon>
        <taxon>Chromatiales</taxon>
        <taxon>Chromatiaceae</taxon>
        <taxon>Arsukibacterium</taxon>
    </lineage>
</organism>
<evidence type="ECO:0000313" key="3">
    <source>
        <dbReference type="Proteomes" id="UP000704611"/>
    </source>
</evidence>
<gene>
    <name evidence="2" type="ORF">KQY15_06730</name>
</gene>
<name>A0ABS6MKF7_9GAMM</name>